<gene>
    <name evidence="1" type="ORF">HUW48_19620</name>
</gene>
<dbReference type="KEGG" id="add:HUW48_19620"/>
<evidence type="ECO:0000313" key="1">
    <source>
        <dbReference type="EMBL" id="QMU30099.1"/>
    </source>
</evidence>
<dbReference type="EMBL" id="CP055153">
    <property type="protein sequence ID" value="QMU30099.1"/>
    <property type="molecule type" value="Genomic_DNA"/>
</dbReference>
<protein>
    <submittedName>
        <fullName evidence="1">Uncharacterized protein</fullName>
    </submittedName>
</protein>
<evidence type="ECO:0000313" key="2">
    <source>
        <dbReference type="Proteomes" id="UP000514509"/>
    </source>
</evidence>
<reference evidence="1 2" key="1">
    <citation type="submission" date="2020-08" db="EMBL/GenBank/DDBJ databases">
        <title>Adhaeribacter dokdonensis sp. nov., isolated from the rhizosphere of Elymus tsukushiensis, a plant native to the Dokdo Islands, Republic of Korea.</title>
        <authorList>
            <person name="Ghim S.Y."/>
        </authorList>
    </citation>
    <scope>NUCLEOTIDE SEQUENCE [LARGE SCALE GENOMIC DNA]</scope>
    <source>
        <strain evidence="1 2">KUDC8001</strain>
    </source>
</reference>
<organism evidence="1 2">
    <name type="scientific">Adhaeribacter radiodurans</name>
    <dbReference type="NCBI Taxonomy" id="2745197"/>
    <lineage>
        <taxon>Bacteria</taxon>
        <taxon>Pseudomonadati</taxon>
        <taxon>Bacteroidota</taxon>
        <taxon>Cytophagia</taxon>
        <taxon>Cytophagales</taxon>
        <taxon>Hymenobacteraceae</taxon>
        <taxon>Adhaeribacter</taxon>
    </lineage>
</organism>
<dbReference type="AlphaFoldDB" id="A0A7L7LCK0"/>
<accession>A0A7L7LCK0</accession>
<dbReference type="RefSeq" id="WP_182412557.1">
    <property type="nucleotide sequence ID" value="NZ_CP055153.1"/>
</dbReference>
<dbReference type="Proteomes" id="UP000514509">
    <property type="component" value="Chromosome"/>
</dbReference>
<sequence>MKLSNFYLLIIIFFIQESSSVLGQDKTNTQYKFYDFNISLELQHYPFPFIKKEDLAKVDKNKLGQDSGWLYVIQNEGRYYDEAADKQIDFEKNHLYVIQYVHLTDTNLPDSINIVKEIVDTKKIKLTPAQQDIIFGLTKNLFRLDDKPNISPDKTPSSPPVDGNVAIVNFDLNDRGSSYRIVISPKFLDNKEYLKLYKYLENLKTHPKTPPTR</sequence>
<name>A0A7L7LCK0_9BACT</name>
<keyword evidence="2" id="KW-1185">Reference proteome</keyword>
<proteinExistence type="predicted"/>